<dbReference type="EMBL" id="CAXHTB010000012">
    <property type="protein sequence ID" value="CAL0316923.1"/>
    <property type="molecule type" value="Genomic_DNA"/>
</dbReference>
<keyword evidence="3" id="KW-1185">Reference proteome</keyword>
<dbReference type="AlphaFoldDB" id="A0AAV1X5N4"/>
<evidence type="ECO:0000259" key="1">
    <source>
        <dbReference type="PROSITE" id="PS50181"/>
    </source>
</evidence>
<dbReference type="PROSITE" id="PS50181">
    <property type="entry name" value="FBOX"/>
    <property type="match status" value="1"/>
</dbReference>
<name>A0AAV1X5N4_LUPLU</name>
<organism evidence="2 3">
    <name type="scientific">Lupinus luteus</name>
    <name type="common">European yellow lupine</name>
    <dbReference type="NCBI Taxonomy" id="3873"/>
    <lineage>
        <taxon>Eukaryota</taxon>
        <taxon>Viridiplantae</taxon>
        <taxon>Streptophyta</taxon>
        <taxon>Embryophyta</taxon>
        <taxon>Tracheophyta</taxon>
        <taxon>Spermatophyta</taxon>
        <taxon>Magnoliopsida</taxon>
        <taxon>eudicotyledons</taxon>
        <taxon>Gunneridae</taxon>
        <taxon>Pentapetalae</taxon>
        <taxon>rosids</taxon>
        <taxon>fabids</taxon>
        <taxon>Fabales</taxon>
        <taxon>Fabaceae</taxon>
        <taxon>Papilionoideae</taxon>
        <taxon>50 kb inversion clade</taxon>
        <taxon>genistoids sensu lato</taxon>
        <taxon>core genistoids</taxon>
        <taxon>Genisteae</taxon>
        <taxon>Lupinus</taxon>
    </lineage>
</organism>
<gene>
    <name evidence="2" type="ORF">LLUT_LOCUS17983</name>
</gene>
<evidence type="ECO:0000313" key="2">
    <source>
        <dbReference type="EMBL" id="CAL0316923.1"/>
    </source>
</evidence>
<proteinExistence type="predicted"/>
<comment type="caution">
    <text evidence="2">The sequence shown here is derived from an EMBL/GenBank/DDBJ whole genome shotgun (WGS) entry which is preliminary data.</text>
</comment>
<dbReference type="InterPro" id="IPR036047">
    <property type="entry name" value="F-box-like_dom_sf"/>
</dbReference>
<dbReference type="PANTHER" id="PTHR31960:SF2">
    <property type="entry name" value="F-BOX PROTEIN PP2-A15"/>
    <property type="match status" value="1"/>
</dbReference>
<sequence>MGSLLSNLGTNGSTIGPGLGDIPECCVARVFLYLTPPEICNLARLNRAFRGAASADFVWETKLPHNYQDLLEFVATERHQNLCKKDIFALLSKTLSFDDGNKDVDVTISSLPSCVLEGKKREWKTSQFTVRLQCGWTGSLEEFAWLFRQERWQLLELMTGGFGIGFPLKNQGLYCSWKAKDGGEIKRKWKGKKCENIRDLVIDVLFFVWLVKSLKCRGRVELGSI</sequence>
<accession>A0AAV1X5N4</accession>
<feature type="domain" description="F-box" evidence="1">
    <location>
        <begin position="16"/>
        <end position="62"/>
    </location>
</feature>
<dbReference type="InterPro" id="IPR001810">
    <property type="entry name" value="F-box_dom"/>
</dbReference>
<dbReference type="SUPFAM" id="SSF81383">
    <property type="entry name" value="F-box domain"/>
    <property type="match status" value="1"/>
</dbReference>
<evidence type="ECO:0000313" key="3">
    <source>
        <dbReference type="Proteomes" id="UP001497480"/>
    </source>
</evidence>
<dbReference type="PANTHER" id="PTHR31960">
    <property type="entry name" value="F-BOX PROTEIN PP2-A15"/>
    <property type="match status" value="1"/>
</dbReference>
<dbReference type="CDD" id="cd22162">
    <property type="entry name" value="F-box_AtSKIP3-like"/>
    <property type="match status" value="1"/>
</dbReference>
<protein>
    <recommendedName>
        <fullName evidence="1">F-box domain-containing protein</fullName>
    </recommendedName>
</protein>
<dbReference type="Proteomes" id="UP001497480">
    <property type="component" value="Unassembled WGS sequence"/>
</dbReference>
<reference evidence="2 3" key="1">
    <citation type="submission" date="2024-03" db="EMBL/GenBank/DDBJ databases">
        <authorList>
            <person name="Martinez-Hernandez J."/>
        </authorList>
    </citation>
    <scope>NUCLEOTIDE SEQUENCE [LARGE SCALE GENOMIC DNA]</scope>
</reference>